<gene>
    <name evidence="1" type="ORF">AWM70_14690</name>
</gene>
<dbReference type="KEGG" id="pyg:AWM70_14690"/>
<reference evidence="1 2" key="1">
    <citation type="submission" date="2016-01" db="EMBL/GenBank/DDBJ databases">
        <title>Complete Genome Sequence of Paenibacillus yonginensis DCY84, a novel Plant Growth-Promoting Bacteria with Elicitation of Induced Systemic Resistance.</title>
        <authorList>
            <person name="Kim Y.J."/>
            <person name="Yang D.C."/>
            <person name="Sukweenadhi J."/>
        </authorList>
    </citation>
    <scope>NUCLEOTIDE SEQUENCE [LARGE SCALE GENOMIC DNA]</scope>
    <source>
        <strain evidence="1 2">DCY84</strain>
    </source>
</reference>
<dbReference type="STRING" id="1462996.AWM70_14690"/>
<protein>
    <submittedName>
        <fullName evidence="1">Uncharacterized protein</fullName>
    </submittedName>
</protein>
<accession>A0A1B1N2N5</accession>
<sequence length="138" mass="15936">MHIDCRPFPVLLYHRGIIKDSIRLLAISRLRIFVYLIIGTSWRAGKIKSTSYIRSINMGRIQSMIQRILSIIFQGHRSKGLFSLRILRNQDQVYNPGTKLMVDDVSVKAEDLRLHPLYKVQNMESELDSAIELGGFFS</sequence>
<dbReference type="AlphaFoldDB" id="A0A1B1N2N5"/>
<name>A0A1B1N2N5_9BACL</name>
<dbReference type="Proteomes" id="UP000092573">
    <property type="component" value="Chromosome"/>
</dbReference>
<evidence type="ECO:0000313" key="2">
    <source>
        <dbReference type="Proteomes" id="UP000092573"/>
    </source>
</evidence>
<keyword evidence="2" id="KW-1185">Reference proteome</keyword>
<proteinExistence type="predicted"/>
<evidence type="ECO:0000313" key="1">
    <source>
        <dbReference type="EMBL" id="ANS75690.1"/>
    </source>
</evidence>
<organism evidence="1 2">
    <name type="scientific">Paenibacillus yonginensis</name>
    <dbReference type="NCBI Taxonomy" id="1462996"/>
    <lineage>
        <taxon>Bacteria</taxon>
        <taxon>Bacillati</taxon>
        <taxon>Bacillota</taxon>
        <taxon>Bacilli</taxon>
        <taxon>Bacillales</taxon>
        <taxon>Paenibacillaceae</taxon>
        <taxon>Paenibacillus</taxon>
    </lineage>
</organism>
<dbReference type="EMBL" id="CP014167">
    <property type="protein sequence ID" value="ANS75690.1"/>
    <property type="molecule type" value="Genomic_DNA"/>
</dbReference>